<dbReference type="PROSITE" id="PS50994">
    <property type="entry name" value="INTEGRASE"/>
    <property type="match status" value="1"/>
</dbReference>
<proteinExistence type="predicted"/>
<dbReference type="PANTHER" id="PTHR47515:SF2">
    <property type="entry name" value="INTEGRASE CORE DOMAIN PROTEIN"/>
    <property type="match status" value="1"/>
</dbReference>
<protein>
    <submittedName>
        <fullName evidence="2">Transposase</fullName>
    </submittedName>
</protein>
<dbReference type="InterPro" id="IPR001584">
    <property type="entry name" value="Integrase_cat-core"/>
</dbReference>
<dbReference type="PANTHER" id="PTHR47515">
    <property type="entry name" value="LOW CALCIUM RESPONSE LOCUS PROTEIN T"/>
    <property type="match status" value="1"/>
</dbReference>
<dbReference type="Pfam" id="PF13683">
    <property type="entry name" value="rve_3"/>
    <property type="match status" value="1"/>
</dbReference>
<reference evidence="2" key="1">
    <citation type="submission" date="2019-07" db="EMBL/GenBank/DDBJ databases">
        <authorList>
            <person name="De-Chao Zhang Q."/>
        </authorList>
    </citation>
    <scope>NUCLEOTIDE SEQUENCE</scope>
    <source>
        <strain evidence="2">TP-CH-4</strain>
    </source>
</reference>
<dbReference type="EMBL" id="VIKU02000004">
    <property type="protein sequence ID" value="NHF60372.1"/>
    <property type="molecule type" value="Genomic_DNA"/>
</dbReference>
<dbReference type="SUPFAM" id="SSF53098">
    <property type="entry name" value="Ribonuclease H-like"/>
    <property type="match status" value="1"/>
</dbReference>
<evidence type="ECO:0000259" key="1">
    <source>
        <dbReference type="PROSITE" id="PS50994"/>
    </source>
</evidence>
<reference evidence="2" key="2">
    <citation type="submission" date="2020-03" db="EMBL/GenBank/DDBJ databases">
        <title>Flavobacteriaceae bacterium strain TP-CH-4, a member of the family Flavobacteriaceae isolated from a deep-sea seamount.</title>
        <authorList>
            <person name="Zhang D.-C."/>
        </authorList>
    </citation>
    <scope>NUCLEOTIDE SEQUENCE</scope>
    <source>
        <strain evidence="2">TP-CH-4</strain>
    </source>
</reference>
<comment type="caution">
    <text evidence="2">The sequence shown here is derived from an EMBL/GenBank/DDBJ whole genome shotgun (WGS) entry which is preliminary data.</text>
</comment>
<evidence type="ECO:0000313" key="3">
    <source>
        <dbReference type="Proteomes" id="UP000707206"/>
    </source>
</evidence>
<dbReference type="InterPro" id="IPR036397">
    <property type="entry name" value="RNaseH_sf"/>
</dbReference>
<dbReference type="GO" id="GO:0003676">
    <property type="term" value="F:nucleic acid binding"/>
    <property type="evidence" value="ECO:0007669"/>
    <property type="project" value="InterPro"/>
</dbReference>
<name>A0A967AZF2_9FLAO</name>
<dbReference type="RefSeq" id="WP_152574884.1">
    <property type="nucleotide sequence ID" value="NZ_VIKU02000004.1"/>
</dbReference>
<sequence>MDLQGKSLAIRVDNGLEFLSRVFVNYCEVEDIEIKYIQPGKPSQNGYIERFDRTYREDVLDAHLFRDIEEVNMETQRFRQGYNRFHLHKSLGRSSPKEYLEEF</sequence>
<dbReference type="Gene3D" id="3.30.420.10">
    <property type="entry name" value="Ribonuclease H-like superfamily/Ribonuclease H"/>
    <property type="match status" value="1"/>
</dbReference>
<dbReference type="Proteomes" id="UP000707206">
    <property type="component" value="Unassembled WGS sequence"/>
</dbReference>
<gene>
    <name evidence="2" type="ORF">FK220_013540</name>
</gene>
<evidence type="ECO:0000313" key="2">
    <source>
        <dbReference type="EMBL" id="NHF60372.1"/>
    </source>
</evidence>
<accession>A0A967AZF2</accession>
<dbReference type="AlphaFoldDB" id="A0A967AZF2"/>
<dbReference type="InterPro" id="IPR012337">
    <property type="entry name" value="RNaseH-like_sf"/>
</dbReference>
<feature type="domain" description="Integrase catalytic" evidence="1">
    <location>
        <begin position="1"/>
        <end position="103"/>
    </location>
</feature>
<organism evidence="2 3">
    <name type="scientific">Pelagihabitans pacificus</name>
    <dbReference type="NCBI Taxonomy" id="2696054"/>
    <lineage>
        <taxon>Bacteria</taxon>
        <taxon>Pseudomonadati</taxon>
        <taxon>Bacteroidota</taxon>
        <taxon>Flavobacteriia</taxon>
        <taxon>Flavobacteriales</taxon>
        <taxon>Flavobacteriaceae</taxon>
        <taxon>Pelagihabitans</taxon>
    </lineage>
</organism>
<dbReference type="GO" id="GO:0015074">
    <property type="term" value="P:DNA integration"/>
    <property type="evidence" value="ECO:0007669"/>
    <property type="project" value="InterPro"/>
</dbReference>
<keyword evidence="3" id="KW-1185">Reference proteome</keyword>